<dbReference type="EMBL" id="BK015060">
    <property type="protein sequence ID" value="DAD89379.1"/>
    <property type="molecule type" value="Genomic_DNA"/>
</dbReference>
<accession>A0A8S5N5C1</accession>
<evidence type="ECO:0000313" key="1">
    <source>
        <dbReference type="EMBL" id="DAD89379.1"/>
    </source>
</evidence>
<reference evidence="1" key="1">
    <citation type="journal article" date="2021" name="Proc. Natl. Acad. Sci. U.S.A.">
        <title>A Catalog of Tens of Thousands of Viruses from Human Metagenomes Reveals Hidden Associations with Chronic Diseases.</title>
        <authorList>
            <person name="Tisza M.J."/>
            <person name="Buck C.B."/>
        </authorList>
    </citation>
    <scope>NUCLEOTIDE SEQUENCE</scope>
    <source>
        <strain evidence="1">CtiJY10</strain>
    </source>
</reference>
<protein>
    <submittedName>
        <fullName evidence="1">Lysine-2,3-aminomutase</fullName>
    </submittedName>
</protein>
<name>A0A8S5N5C1_9CAUD</name>
<proteinExistence type="predicted"/>
<organism evidence="1">
    <name type="scientific">Podoviridae sp. ctiJY10</name>
    <dbReference type="NCBI Taxonomy" id="2826572"/>
    <lineage>
        <taxon>Viruses</taxon>
        <taxon>Duplodnaviria</taxon>
        <taxon>Heunggongvirae</taxon>
        <taxon>Uroviricota</taxon>
        <taxon>Caudoviricetes</taxon>
    </lineage>
</organism>
<sequence>MIVDVQFTAVDSLFEAQFTPQEYLFDIDFGVVTGVASEVYKGAYELYPGLEDSVLLTKDKLMKDDVTFKAIPRYVVDNPSGGKTITIGG</sequence>